<dbReference type="EMBL" id="QDGB01000326">
    <property type="protein sequence ID" value="RQX13369.1"/>
    <property type="molecule type" value="Genomic_DNA"/>
</dbReference>
<dbReference type="AlphaFoldDB" id="A0A3N9XKK6"/>
<evidence type="ECO:0000313" key="1">
    <source>
        <dbReference type="EMBL" id="RQX13369.1"/>
    </source>
</evidence>
<evidence type="ECO:0000313" key="2">
    <source>
        <dbReference type="Proteomes" id="UP000278981"/>
    </source>
</evidence>
<evidence type="ECO:0008006" key="3">
    <source>
        <dbReference type="Google" id="ProtNLM"/>
    </source>
</evidence>
<reference evidence="1 2" key="1">
    <citation type="submission" date="2018-04" db="EMBL/GenBank/DDBJ databases">
        <title>Micromonosporas from Atacama Desert.</title>
        <authorList>
            <person name="Carro L."/>
            <person name="Klenk H.-P."/>
            <person name="Goodfellow M."/>
        </authorList>
    </citation>
    <scope>NUCLEOTIDE SEQUENCE [LARGE SCALE GENOMIC DNA]</scope>
    <source>
        <strain evidence="1 2">LB19</strain>
    </source>
</reference>
<sequence>MTRIGNRDLYRWDRNEDGSEYWESWTGILRDTVTPVDRVRTDTVPVNAFELSLAWLNDVVNAEGLIEFDLLSQAHAAVATHDRASAVVAGWTVCELGLNHLYRQQPLPGGTPTAEVMMDRLEQIGALGPETTKRLAVVRNRRNKWLHAGREPLAEVALEALDLATLMLSRIVPDLKTRAVGQLVTL</sequence>
<comment type="caution">
    <text evidence="1">The sequence shown here is derived from an EMBL/GenBank/DDBJ whole genome shotgun (WGS) entry which is preliminary data.</text>
</comment>
<accession>A0A3N9XKK6</accession>
<organism evidence="1 2">
    <name type="scientific">Micromonospora ureilytica</name>
    <dbReference type="NCBI Taxonomy" id="709868"/>
    <lineage>
        <taxon>Bacteria</taxon>
        <taxon>Bacillati</taxon>
        <taxon>Actinomycetota</taxon>
        <taxon>Actinomycetes</taxon>
        <taxon>Micromonosporales</taxon>
        <taxon>Micromonosporaceae</taxon>
        <taxon>Micromonospora</taxon>
    </lineage>
</organism>
<proteinExistence type="predicted"/>
<name>A0A3N9XKK6_9ACTN</name>
<protein>
    <recommendedName>
        <fullName evidence="3">DUF4145 domain-containing protein</fullName>
    </recommendedName>
</protein>
<dbReference type="Proteomes" id="UP000278981">
    <property type="component" value="Unassembled WGS sequence"/>
</dbReference>
<gene>
    <name evidence="1" type="ORF">DDE19_25860</name>
</gene>